<dbReference type="Pfam" id="PF05973">
    <property type="entry name" value="Gp49"/>
    <property type="match status" value="1"/>
</dbReference>
<dbReference type="Proteomes" id="UP000034022">
    <property type="component" value="Unassembled WGS sequence"/>
</dbReference>
<protein>
    <recommendedName>
        <fullName evidence="3">Type II toxin-antitoxin system RelE/ParE family toxin</fullName>
    </recommendedName>
</protein>
<comment type="caution">
    <text evidence="1">The sequence shown here is derived from an EMBL/GenBank/DDBJ whole genome shotgun (WGS) entry which is preliminary data.</text>
</comment>
<sequence length="121" mass="14174">MLKIIYYVESGTNNIPVKTYLDAIKKDSDKAKVMANIFYVSEKDGKAGNFISKNMRGYDFSEIRVKISKNLHRIIYCIWQDDYLVLLHAFSKKEGEETPKKELVIAQEKYLDFKNNFTLHI</sequence>
<evidence type="ECO:0008006" key="3">
    <source>
        <dbReference type="Google" id="ProtNLM"/>
    </source>
</evidence>
<reference evidence="1 2" key="1">
    <citation type="journal article" date="2015" name="Nature">
        <title>rRNA introns, odd ribosomes, and small enigmatic genomes across a large radiation of phyla.</title>
        <authorList>
            <person name="Brown C.T."/>
            <person name="Hug L.A."/>
            <person name="Thomas B.C."/>
            <person name="Sharon I."/>
            <person name="Castelle C.J."/>
            <person name="Singh A."/>
            <person name="Wilkins M.J."/>
            <person name="Williams K.H."/>
            <person name="Banfield J.F."/>
        </authorList>
    </citation>
    <scope>NUCLEOTIDE SEQUENCE [LARGE SCALE GENOMIC DNA]</scope>
</reference>
<accession>A0A0G0JQM9</accession>
<evidence type="ECO:0000313" key="1">
    <source>
        <dbReference type="EMBL" id="KKQ69888.1"/>
    </source>
</evidence>
<evidence type="ECO:0000313" key="2">
    <source>
        <dbReference type="Proteomes" id="UP000034022"/>
    </source>
</evidence>
<dbReference type="AlphaFoldDB" id="A0A0G0JQM9"/>
<dbReference type="EMBL" id="LBUU01000008">
    <property type="protein sequence ID" value="KKQ69888.1"/>
    <property type="molecule type" value="Genomic_DNA"/>
</dbReference>
<gene>
    <name evidence="1" type="ORF">US91_C0008G0008</name>
</gene>
<name>A0A0G0JQM9_9BACT</name>
<proteinExistence type="predicted"/>
<organism evidence="1 2">
    <name type="scientific">Candidatus Falkowbacteria bacterium GW2011_GWE1_38_31</name>
    <dbReference type="NCBI Taxonomy" id="1618638"/>
    <lineage>
        <taxon>Bacteria</taxon>
        <taxon>Candidatus Falkowiibacteriota</taxon>
    </lineage>
</organism>
<dbReference type="InterPro" id="IPR009241">
    <property type="entry name" value="HigB-like"/>
</dbReference>